<evidence type="ECO:0000313" key="3">
    <source>
        <dbReference type="Proteomes" id="UP000664357"/>
    </source>
</evidence>
<organism evidence="2 3">
    <name type="scientific">Candidatus Enterococcus ferrettii</name>
    <dbReference type="NCBI Taxonomy" id="2815324"/>
    <lineage>
        <taxon>Bacteria</taxon>
        <taxon>Bacillati</taxon>
        <taxon>Bacillota</taxon>
        <taxon>Bacilli</taxon>
        <taxon>Lactobacillales</taxon>
        <taxon>Enterococcaceae</taxon>
        <taxon>Enterococcus</taxon>
    </lineage>
</organism>
<proteinExistence type="predicted"/>
<dbReference type="PANTHER" id="PTHR47738">
    <property type="entry name" value="PTS SYSTEM FRUCTOSE-LIKE EIIA COMPONENT-RELATED"/>
    <property type="match status" value="1"/>
</dbReference>
<dbReference type="InterPro" id="IPR002178">
    <property type="entry name" value="PTS_EIIA_type-2_dom"/>
</dbReference>
<reference evidence="2 3" key="2">
    <citation type="submission" date="2024-02" db="EMBL/GenBank/DDBJ databases">
        <title>The Genome Sequence of Enterococcus sp. DIV0159.</title>
        <authorList>
            <person name="Earl A."/>
            <person name="Manson A."/>
            <person name="Gilmore M."/>
            <person name="Sanders J."/>
            <person name="Shea T."/>
            <person name="Howe W."/>
            <person name="Livny J."/>
            <person name="Cuomo C."/>
            <person name="Neafsey D."/>
            <person name="Birren B."/>
        </authorList>
    </citation>
    <scope>NUCLEOTIDE SEQUENCE [LARGE SCALE GENOMIC DNA]</scope>
    <source>
        <strain evidence="2 3">665A</strain>
    </source>
</reference>
<dbReference type="Gene3D" id="3.40.930.10">
    <property type="entry name" value="Mannitol-specific EII, Chain A"/>
    <property type="match status" value="1"/>
</dbReference>
<dbReference type="RefSeq" id="WP_207703203.1">
    <property type="nucleotide sequence ID" value="NZ_JAFREL020000008.1"/>
</dbReference>
<dbReference type="PROSITE" id="PS51094">
    <property type="entry name" value="PTS_EIIA_TYPE_2"/>
    <property type="match status" value="1"/>
</dbReference>
<feature type="domain" description="PTS EIIA type-2" evidence="1">
    <location>
        <begin position="1"/>
        <end position="147"/>
    </location>
</feature>
<dbReference type="InterPro" id="IPR051541">
    <property type="entry name" value="PTS_SugarTrans_NitroReg"/>
</dbReference>
<accession>A0ABV0EXA4</accession>
<reference evidence="2 3" key="1">
    <citation type="submission" date="2021-03" db="EMBL/GenBank/DDBJ databases">
        <authorList>
            <person name="Gilmore M.S."/>
            <person name="Schwartzman J."/>
            <person name="Van Tyne D."/>
            <person name="Martin M."/>
            <person name="Earl A.M."/>
            <person name="Manson A.L."/>
            <person name="Straub T."/>
            <person name="Salamzade R."/>
            <person name="Saavedra J."/>
            <person name="Lebreton F."/>
            <person name="Prichula J."/>
            <person name="Schaufler K."/>
            <person name="Gaca A."/>
            <person name="Sgardioli B."/>
            <person name="Wagenaar J."/>
            <person name="Strong T."/>
        </authorList>
    </citation>
    <scope>NUCLEOTIDE SEQUENCE [LARGE SCALE GENOMIC DNA]</scope>
    <source>
        <strain evidence="2 3">665A</strain>
    </source>
</reference>
<gene>
    <name evidence="2" type="ORF">JZO67_005197</name>
</gene>
<dbReference type="EMBL" id="JAFREL020000008">
    <property type="protein sequence ID" value="MEO1773213.1"/>
    <property type="molecule type" value="Genomic_DNA"/>
</dbReference>
<evidence type="ECO:0000259" key="1">
    <source>
        <dbReference type="PROSITE" id="PS51094"/>
    </source>
</evidence>
<name>A0ABV0EXA4_9ENTE</name>
<dbReference type="Pfam" id="PF00359">
    <property type="entry name" value="PTS_EIIA_2"/>
    <property type="match status" value="1"/>
</dbReference>
<protein>
    <submittedName>
        <fullName evidence="2">PTS system, galactitol-specific IIA component</fullName>
    </submittedName>
</protein>
<dbReference type="InterPro" id="IPR016152">
    <property type="entry name" value="PTrfase/Anion_transptr"/>
</dbReference>
<dbReference type="PANTHER" id="PTHR47738:SF3">
    <property type="entry name" value="PHOSPHOTRANSFERASE SYSTEM MANNITOL_FRUCTOSE-SPECIFIC IIA DOMAIN CONTAINING PROTEIN"/>
    <property type="match status" value="1"/>
</dbReference>
<evidence type="ECO:0000313" key="2">
    <source>
        <dbReference type="EMBL" id="MEO1773213.1"/>
    </source>
</evidence>
<dbReference type="CDD" id="cd00211">
    <property type="entry name" value="PTS_IIA_fru"/>
    <property type="match status" value="1"/>
</dbReference>
<sequence>MITKDFLYCQYTVKDKEELFDRLTADLMAKDIVREGFSQALKDREAEFPTGLPVKHGVAIPHTDGSLVNSDQLLFVTLTEPIVFNEMGGDDEDTIEVNVVVMLAVKDGKKHLTVLQNLIEAIQKEGFVDQLVDSTNEEQILAAVNAFL</sequence>
<dbReference type="SUPFAM" id="SSF55804">
    <property type="entry name" value="Phoshotransferase/anion transport protein"/>
    <property type="match status" value="1"/>
</dbReference>
<dbReference type="Proteomes" id="UP000664357">
    <property type="component" value="Unassembled WGS sequence"/>
</dbReference>
<keyword evidence="3" id="KW-1185">Reference proteome</keyword>
<comment type="caution">
    <text evidence="2">The sequence shown here is derived from an EMBL/GenBank/DDBJ whole genome shotgun (WGS) entry which is preliminary data.</text>
</comment>